<proteinExistence type="predicted"/>
<dbReference type="GO" id="GO:0004497">
    <property type="term" value="F:monooxygenase activity"/>
    <property type="evidence" value="ECO:0007669"/>
    <property type="project" value="UniProtKB-KW"/>
</dbReference>
<dbReference type="Pfam" id="PF03443">
    <property type="entry name" value="AA9"/>
    <property type="match status" value="1"/>
</dbReference>
<keyword evidence="7" id="KW-0732">Signal</keyword>
<dbReference type="CDD" id="cd21175">
    <property type="entry name" value="LPMO_AA9"/>
    <property type="match status" value="1"/>
</dbReference>
<sequence length="376" mass="39455">MSFHKISTVAGAIALASHVAAHGTVTGIIADGVYYEGYHANFQYMPKSEQPVVVGWSIPDDTNNVKAGGTVELQWTPWPSSHHGPVIDYLASCDGDCKTVDKTKLEFFKIDGVGLIDDTTEPGTWASDQLIANNNSWVVTIPTDIAPGNYVLRHEIIALHSAEQVNGAQNYPQCVNLQVTGSGTATPSGVLGTALYHETDPGIEINIYTSLSTYVMPGPSLYSKAISISQTAVVTPSTASQTSSAPAAKITASSSGGIFRQTSGAPYTKSTITITITSTQSACKANPFVTSTVTASTTSKAVAAPTSSEAAAATPPAAYSPVPPTSPTPHNPVSEPARTTLSDLLSWISSFYNKFKGTSYDSNTVARRHARDVSHA</sequence>
<feature type="signal peptide" evidence="7">
    <location>
        <begin position="1"/>
        <end position="21"/>
    </location>
</feature>
<feature type="chain" id="PRO_5014405414" evidence="7">
    <location>
        <begin position="22"/>
        <end position="376"/>
    </location>
</feature>
<dbReference type="GO" id="GO:0005576">
    <property type="term" value="C:extracellular region"/>
    <property type="evidence" value="ECO:0007669"/>
    <property type="project" value="UniProtKB-SubCell"/>
</dbReference>
<comment type="cofactor">
    <cofactor evidence="1">
        <name>Cu(2+)</name>
        <dbReference type="ChEBI" id="CHEBI:29036"/>
    </cofactor>
</comment>
<reference evidence="9 10" key="1">
    <citation type="submission" date="2016-05" db="EMBL/GenBank/DDBJ databases">
        <title>A degradative enzymes factory behind the ericoid mycorrhizal symbiosis.</title>
        <authorList>
            <consortium name="DOE Joint Genome Institute"/>
            <person name="Martino E."/>
            <person name="Morin E."/>
            <person name="Grelet G."/>
            <person name="Kuo A."/>
            <person name="Kohler A."/>
            <person name="Daghino S."/>
            <person name="Barry K."/>
            <person name="Choi C."/>
            <person name="Cichocki N."/>
            <person name="Clum A."/>
            <person name="Copeland A."/>
            <person name="Hainaut M."/>
            <person name="Haridas S."/>
            <person name="Labutti K."/>
            <person name="Lindquist E."/>
            <person name="Lipzen A."/>
            <person name="Khouja H.-R."/>
            <person name="Murat C."/>
            <person name="Ohm R."/>
            <person name="Olson A."/>
            <person name="Spatafora J."/>
            <person name="Veneault-Fourrey C."/>
            <person name="Henrissat B."/>
            <person name="Grigoriev I."/>
            <person name="Martin F."/>
            <person name="Perotto S."/>
        </authorList>
    </citation>
    <scope>NUCLEOTIDE SEQUENCE [LARGE SCALE GENOMIC DNA]</scope>
    <source>
        <strain evidence="9 10">UAMH 7357</strain>
    </source>
</reference>
<evidence type="ECO:0000313" key="10">
    <source>
        <dbReference type="Proteomes" id="UP000235672"/>
    </source>
</evidence>
<feature type="domain" description="Auxiliary Activity family 9 catalytic" evidence="8">
    <location>
        <begin position="22"/>
        <end position="212"/>
    </location>
</feature>
<evidence type="ECO:0000256" key="4">
    <source>
        <dbReference type="ARBA" id="ARBA00023157"/>
    </source>
</evidence>
<evidence type="ECO:0000256" key="1">
    <source>
        <dbReference type="ARBA" id="ARBA00001973"/>
    </source>
</evidence>
<evidence type="ECO:0000256" key="2">
    <source>
        <dbReference type="ARBA" id="ARBA00004613"/>
    </source>
</evidence>
<feature type="compositionally biased region" description="Low complexity" evidence="6">
    <location>
        <begin position="306"/>
        <end position="320"/>
    </location>
</feature>
<dbReference type="InterPro" id="IPR005103">
    <property type="entry name" value="AA9_LPMO"/>
</dbReference>
<accession>A0A2J6QAG2</accession>
<feature type="compositionally biased region" description="Pro residues" evidence="6">
    <location>
        <begin position="321"/>
        <end position="330"/>
    </location>
</feature>
<keyword evidence="4" id="KW-1015">Disulfide bond</keyword>
<dbReference type="Proteomes" id="UP000235672">
    <property type="component" value="Unassembled WGS sequence"/>
</dbReference>
<organism evidence="9 10">
    <name type="scientific">Hyaloscypha hepaticicola</name>
    <dbReference type="NCBI Taxonomy" id="2082293"/>
    <lineage>
        <taxon>Eukaryota</taxon>
        <taxon>Fungi</taxon>
        <taxon>Dikarya</taxon>
        <taxon>Ascomycota</taxon>
        <taxon>Pezizomycotina</taxon>
        <taxon>Leotiomycetes</taxon>
        <taxon>Helotiales</taxon>
        <taxon>Hyaloscyphaceae</taxon>
        <taxon>Hyaloscypha</taxon>
    </lineage>
</organism>
<evidence type="ECO:0000256" key="6">
    <source>
        <dbReference type="SAM" id="MobiDB-lite"/>
    </source>
</evidence>
<protein>
    <submittedName>
        <fullName evidence="9">Lytic polysaccharide monooxygenase</fullName>
    </submittedName>
</protein>
<dbReference type="AlphaFoldDB" id="A0A2J6QAG2"/>
<evidence type="ECO:0000313" key="9">
    <source>
        <dbReference type="EMBL" id="PMD23256.1"/>
    </source>
</evidence>
<keyword evidence="9" id="KW-0503">Monooxygenase</keyword>
<comment type="subcellular location">
    <subcellularLocation>
        <location evidence="2">Secreted</location>
    </subcellularLocation>
</comment>
<dbReference type="PANTHER" id="PTHR33353:SF34">
    <property type="entry name" value="ENDO-BETA-1,4-GLUCANASE D"/>
    <property type="match status" value="1"/>
</dbReference>
<dbReference type="STRING" id="1745343.A0A2J6QAG2"/>
<evidence type="ECO:0000256" key="3">
    <source>
        <dbReference type="ARBA" id="ARBA00022525"/>
    </source>
</evidence>
<evidence type="ECO:0000256" key="5">
    <source>
        <dbReference type="ARBA" id="ARBA00023180"/>
    </source>
</evidence>
<keyword evidence="3" id="KW-0964">Secreted</keyword>
<keyword evidence="5" id="KW-0325">Glycoprotein</keyword>
<dbReference type="Gene3D" id="2.70.50.70">
    <property type="match status" value="1"/>
</dbReference>
<evidence type="ECO:0000259" key="8">
    <source>
        <dbReference type="Pfam" id="PF03443"/>
    </source>
</evidence>
<name>A0A2J6QAG2_9HELO</name>
<dbReference type="PANTHER" id="PTHR33353">
    <property type="entry name" value="PUTATIVE (AFU_ORTHOLOGUE AFUA_1G12560)-RELATED"/>
    <property type="match status" value="1"/>
</dbReference>
<keyword evidence="9" id="KW-0560">Oxidoreductase</keyword>
<gene>
    <name evidence="9" type="ORF">NA56DRAFT_701535</name>
</gene>
<evidence type="ECO:0000256" key="7">
    <source>
        <dbReference type="SAM" id="SignalP"/>
    </source>
</evidence>
<dbReference type="InterPro" id="IPR049892">
    <property type="entry name" value="AA9"/>
</dbReference>
<dbReference type="OrthoDB" id="4849160at2759"/>
<dbReference type="EMBL" id="KZ613475">
    <property type="protein sequence ID" value="PMD23256.1"/>
    <property type="molecule type" value="Genomic_DNA"/>
</dbReference>
<keyword evidence="10" id="KW-1185">Reference proteome</keyword>
<feature type="region of interest" description="Disordered" evidence="6">
    <location>
        <begin position="306"/>
        <end position="337"/>
    </location>
</feature>